<feature type="compositionally biased region" description="Low complexity" evidence="1">
    <location>
        <begin position="200"/>
        <end position="229"/>
    </location>
</feature>
<accession>A0A6A5XB98</accession>
<gene>
    <name evidence="2" type="ORF">BU24DRAFT_473366</name>
</gene>
<dbReference type="RefSeq" id="XP_033378529.1">
    <property type="nucleotide sequence ID" value="XM_033532781.1"/>
</dbReference>
<evidence type="ECO:0000313" key="2">
    <source>
        <dbReference type="EMBL" id="KAF2010190.1"/>
    </source>
</evidence>
<dbReference type="EMBL" id="ML978077">
    <property type="protein sequence ID" value="KAF2010190.1"/>
    <property type="molecule type" value="Genomic_DNA"/>
</dbReference>
<organism evidence="2 3">
    <name type="scientific">Aaosphaeria arxii CBS 175.79</name>
    <dbReference type="NCBI Taxonomy" id="1450172"/>
    <lineage>
        <taxon>Eukaryota</taxon>
        <taxon>Fungi</taxon>
        <taxon>Dikarya</taxon>
        <taxon>Ascomycota</taxon>
        <taxon>Pezizomycotina</taxon>
        <taxon>Dothideomycetes</taxon>
        <taxon>Pleosporomycetidae</taxon>
        <taxon>Pleosporales</taxon>
        <taxon>Pleosporales incertae sedis</taxon>
        <taxon>Aaosphaeria</taxon>
    </lineage>
</organism>
<feature type="region of interest" description="Disordered" evidence="1">
    <location>
        <begin position="190"/>
        <end position="239"/>
    </location>
</feature>
<protein>
    <submittedName>
        <fullName evidence="2">Uncharacterized protein</fullName>
    </submittedName>
</protein>
<dbReference type="Proteomes" id="UP000799778">
    <property type="component" value="Unassembled WGS sequence"/>
</dbReference>
<reference evidence="2" key="1">
    <citation type="journal article" date="2020" name="Stud. Mycol.">
        <title>101 Dothideomycetes genomes: a test case for predicting lifestyles and emergence of pathogens.</title>
        <authorList>
            <person name="Haridas S."/>
            <person name="Albert R."/>
            <person name="Binder M."/>
            <person name="Bloem J."/>
            <person name="Labutti K."/>
            <person name="Salamov A."/>
            <person name="Andreopoulos B."/>
            <person name="Baker S."/>
            <person name="Barry K."/>
            <person name="Bills G."/>
            <person name="Bluhm B."/>
            <person name="Cannon C."/>
            <person name="Castanera R."/>
            <person name="Culley D."/>
            <person name="Daum C."/>
            <person name="Ezra D."/>
            <person name="Gonzalez J."/>
            <person name="Henrissat B."/>
            <person name="Kuo A."/>
            <person name="Liang C."/>
            <person name="Lipzen A."/>
            <person name="Lutzoni F."/>
            <person name="Magnuson J."/>
            <person name="Mondo S."/>
            <person name="Nolan M."/>
            <person name="Ohm R."/>
            <person name="Pangilinan J."/>
            <person name="Park H.-J."/>
            <person name="Ramirez L."/>
            <person name="Alfaro M."/>
            <person name="Sun H."/>
            <person name="Tritt A."/>
            <person name="Yoshinaga Y."/>
            <person name="Zwiers L.-H."/>
            <person name="Turgeon B."/>
            <person name="Goodwin S."/>
            <person name="Spatafora J."/>
            <person name="Crous P."/>
            <person name="Grigoriev I."/>
        </authorList>
    </citation>
    <scope>NUCLEOTIDE SEQUENCE</scope>
    <source>
        <strain evidence="2">CBS 175.79</strain>
    </source>
</reference>
<keyword evidence="3" id="KW-1185">Reference proteome</keyword>
<proteinExistence type="predicted"/>
<name>A0A6A5XB98_9PLEO</name>
<dbReference type="GeneID" id="54290178"/>
<dbReference type="AlphaFoldDB" id="A0A6A5XB98"/>
<evidence type="ECO:0000313" key="3">
    <source>
        <dbReference type="Proteomes" id="UP000799778"/>
    </source>
</evidence>
<evidence type="ECO:0000256" key="1">
    <source>
        <dbReference type="SAM" id="MobiDB-lite"/>
    </source>
</evidence>
<sequence length="352" mass="38312">MATPQAASTPAETPARAALRVNVNPQTGCRFNQLPAELRKLSHASNGDNRSKTQRKAPIITMVRECLPLAIMRTSKAFYNDIEPIFQDVVQDYKMKESVPKLILTPGDIPNMGNVNENEIFIITRNMLCEIYDMWVDHLAAALQDAGCTTTAPSTTATLDSDAAHAIAFSDRGVNGFLRKVESYAIHLMAPKQPSDESTQSGESTQGRESSSSLSEEPTSSTESTTSRDSPPPPKITIPAKAANGRIAVVLNLCRSSNVGEMSELSIARIHALSFRSVLPGFGIAFPPLFVYKGDVLTGWGEADNRASPENMTEAEWSRWAEGCCFRRPLVIDGKEVGFTKFEGDVVENEGT</sequence>